<dbReference type="PANTHER" id="PTHR43725:SF47">
    <property type="entry name" value="UDP-GLUCOSE 4-EPIMERASE"/>
    <property type="match status" value="1"/>
</dbReference>
<reference evidence="11" key="1">
    <citation type="submission" date="2020-10" db="EMBL/GenBank/DDBJ databases">
        <authorList>
            <person name="Gilroy R."/>
        </authorList>
    </citation>
    <scope>NUCLEOTIDE SEQUENCE</scope>
    <source>
        <strain evidence="11">2889</strain>
    </source>
</reference>
<evidence type="ECO:0000313" key="11">
    <source>
        <dbReference type="EMBL" id="MBO8431979.1"/>
    </source>
</evidence>
<comment type="pathway">
    <text evidence="3 9">Carbohydrate metabolism; galactose metabolism.</text>
</comment>
<keyword evidence="8 9" id="KW-0413">Isomerase</keyword>
<gene>
    <name evidence="11" type="primary">galE</name>
    <name evidence="11" type="ORF">IAB08_01630</name>
</gene>
<dbReference type="CDD" id="cd05247">
    <property type="entry name" value="UDP_G4E_1_SDR_e"/>
    <property type="match status" value="1"/>
</dbReference>
<evidence type="ECO:0000256" key="6">
    <source>
        <dbReference type="ARBA" id="ARBA00018569"/>
    </source>
</evidence>
<dbReference type="PANTHER" id="PTHR43725">
    <property type="entry name" value="UDP-GLUCOSE 4-EPIMERASE"/>
    <property type="match status" value="1"/>
</dbReference>
<dbReference type="AlphaFoldDB" id="A0A9D9DQI1"/>
<comment type="similarity">
    <text evidence="4 9">Belongs to the NAD(P)-dependent epimerase/dehydratase family.</text>
</comment>
<evidence type="ECO:0000256" key="5">
    <source>
        <dbReference type="ARBA" id="ARBA00013189"/>
    </source>
</evidence>
<comment type="cofactor">
    <cofactor evidence="2 9">
        <name>NAD(+)</name>
        <dbReference type="ChEBI" id="CHEBI:57540"/>
    </cofactor>
</comment>
<dbReference type="Pfam" id="PF16363">
    <property type="entry name" value="GDP_Man_Dehyd"/>
    <property type="match status" value="1"/>
</dbReference>
<feature type="domain" description="NAD(P)-binding" evidence="10">
    <location>
        <begin position="5"/>
        <end position="338"/>
    </location>
</feature>
<comment type="catalytic activity">
    <reaction evidence="1 9">
        <text>UDP-alpha-D-glucose = UDP-alpha-D-galactose</text>
        <dbReference type="Rhea" id="RHEA:22168"/>
        <dbReference type="ChEBI" id="CHEBI:58885"/>
        <dbReference type="ChEBI" id="CHEBI:66914"/>
        <dbReference type="EC" id="5.1.3.2"/>
    </reaction>
</comment>
<dbReference type="GO" id="GO:0003978">
    <property type="term" value="F:UDP-glucose 4-epimerase activity"/>
    <property type="evidence" value="ECO:0007669"/>
    <property type="project" value="UniProtKB-UniRule"/>
</dbReference>
<name>A0A9D9DQI1_9BACT</name>
<evidence type="ECO:0000256" key="7">
    <source>
        <dbReference type="ARBA" id="ARBA00023027"/>
    </source>
</evidence>
<comment type="subunit">
    <text evidence="9">Homodimer.</text>
</comment>
<keyword evidence="9" id="KW-0119">Carbohydrate metabolism</keyword>
<dbReference type="Proteomes" id="UP000823612">
    <property type="component" value="Unassembled WGS sequence"/>
</dbReference>
<protein>
    <recommendedName>
        <fullName evidence="6 9">UDP-glucose 4-epimerase</fullName>
        <ecNumber evidence="5 9">5.1.3.2</ecNumber>
    </recommendedName>
</protein>
<organism evidence="11 12">
    <name type="scientific">Candidatus Pullibacteroides excrementavium</name>
    <dbReference type="NCBI Taxonomy" id="2840905"/>
    <lineage>
        <taxon>Bacteria</taxon>
        <taxon>Pseudomonadati</taxon>
        <taxon>Bacteroidota</taxon>
        <taxon>Bacteroidia</taxon>
        <taxon>Bacteroidales</taxon>
        <taxon>Candidatus Pullibacteroides</taxon>
    </lineage>
</organism>
<reference evidence="11" key="2">
    <citation type="journal article" date="2021" name="PeerJ">
        <title>Extensive microbial diversity within the chicken gut microbiome revealed by metagenomics and culture.</title>
        <authorList>
            <person name="Gilroy R."/>
            <person name="Ravi A."/>
            <person name="Getino M."/>
            <person name="Pursley I."/>
            <person name="Horton D.L."/>
            <person name="Alikhan N.F."/>
            <person name="Baker D."/>
            <person name="Gharbi K."/>
            <person name="Hall N."/>
            <person name="Watson M."/>
            <person name="Adriaenssens E.M."/>
            <person name="Foster-Nyarko E."/>
            <person name="Jarju S."/>
            <person name="Secka A."/>
            <person name="Antonio M."/>
            <person name="Oren A."/>
            <person name="Chaudhuri R.R."/>
            <person name="La Ragione R."/>
            <person name="Hildebrand F."/>
            <person name="Pallen M.J."/>
        </authorList>
    </citation>
    <scope>NUCLEOTIDE SEQUENCE</scope>
    <source>
        <strain evidence="11">2889</strain>
    </source>
</reference>
<evidence type="ECO:0000259" key="10">
    <source>
        <dbReference type="Pfam" id="PF16363"/>
    </source>
</evidence>
<evidence type="ECO:0000256" key="2">
    <source>
        <dbReference type="ARBA" id="ARBA00001911"/>
    </source>
</evidence>
<proteinExistence type="inferred from homology"/>
<evidence type="ECO:0000256" key="9">
    <source>
        <dbReference type="RuleBase" id="RU366046"/>
    </source>
</evidence>
<dbReference type="NCBIfam" id="TIGR01179">
    <property type="entry name" value="galE"/>
    <property type="match status" value="1"/>
</dbReference>
<dbReference type="Gene3D" id="3.90.25.10">
    <property type="entry name" value="UDP-galactose 4-epimerase, domain 1"/>
    <property type="match status" value="1"/>
</dbReference>
<evidence type="ECO:0000313" key="12">
    <source>
        <dbReference type="Proteomes" id="UP000823612"/>
    </source>
</evidence>
<dbReference type="GO" id="GO:0005829">
    <property type="term" value="C:cytosol"/>
    <property type="evidence" value="ECO:0007669"/>
    <property type="project" value="TreeGrafter"/>
</dbReference>
<accession>A0A9D9DQI1</accession>
<evidence type="ECO:0000256" key="3">
    <source>
        <dbReference type="ARBA" id="ARBA00004947"/>
    </source>
</evidence>
<dbReference type="InterPro" id="IPR036291">
    <property type="entry name" value="NAD(P)-bd_dom_sf"/>
</dbReference>
<dbReference type="GO" id="GO:0006012">
    <property type="term" value="P:galactose metabolic process"/>
    <property type="evidence" value="ECO:0007669"/>
    <property type="project" value="InterPro"/>
</dbReference>
<dbReference type="SUPFAM" id="SSF51735">
    <property type="entry name" value="NAD(P)-binding Rossmann-fold domains"/>
    <property type="match status" value="1"/>
</dbReference>
<dbReference type="InterPro" id="IPR016040">
    <property type="entry name" value="NAD(P)-bd_dom"/>
</dbReference>
<evidence type="ECO:0000256" key="1">
    <source>
        <dbReference type="ARBA" id="ARBA00000083"/>
    </source>
</evidence>
<dbReference type="InterPro" id="IPR005886">
    <property type="entry name" value="UDP_G4E"/>
</dbReference>
<sequence>MKKVIVTGGTGFIGSHTVVELLQRGYDVVVADDLSNSKASVIDRIAEITGEKPILEVIDLSDRTACLRFFKMHSDADAVIHFAAAKAVGESVLNPLHYYRNNLDSLLYVLEGMEKAGCRKLVYSSSCTVYGQPDHLPVTEDTPRQPATCPYANTKRVSEDILADVVHGYEVGKQKGTLEADYKPWKILALRYFNPIGAHPSALIGELPNGVPNNLMPYITQTAAGLRPCLQVFGDDYNTPDGTPIRDYIHVCDLADAHVAAMEYMDKGGFEGMDYFNLGAGHGYSVLEVIQSFERSTGQKLNYKIAARREGDIEQIWADASKANRLLGWKAKRSLDEMTLSAWKWQENLSKKI</sequence>
<dbReference type="Gene3D" id="3.40.50.720">
    <property type="entry name" value="NAD(P)-binding Rossmann-like Domain"/>
    <property type="match status" value="1"/>
</dbReference>
<keyword evidence="7 9" id="KW-0520">NAD</keyword>
<comment type="caution">
    <text evidence="11">The sequence shown here is derived from an EMBL/GenBank/DDBJ whole genome shotgun (WGS) entry which is preliminary data.</text>
</comment>
<dbReference type="EMBL" id="JADIMZ010000024">
    <property type="protein sequence ID" value="MBO8431979.1"/>
    <property type="molecule type" value="Genomic_DNA"/>
</dbReference>
<evidence type="ECO:0000256" key="4">
    <source>
        <dbReference type="ARBA" id="ARBA00007637"/>
    </source>
</evidence>
<dbReference type="EC" id="5.1.3.2" evidence="5 9"/>
<evidence type="ECO:0000256" key="8">
    <source>
        <dbReference type="ARBA" id="ARBA00023235"/>
    </source>
</evidence>